<evidence type="ECO:0000256" key="2">
    <source>
        <dbReference type="ARBA" id="ARBA00023002"/>
    </source>
</evidence>
<evidence type="ECO:0000313" key="6">
    <source>
        <dbReference type="Proteomes" id="UP001500621"/>
    </source>
</evidence>
<dbReference type="CDD" id="cd05233">
    <property type="entry name" value="SDR_c"/>
    <property type="match status" value="1"/>
</dbReference>
<dbReference type="Pfam" id="PF00106">
    <property type="entry name" value="adh_short"/>
    <property type="match status" value="1"/>
</dbReference>
<comment type="caution">
    <text evidence="5">The sequence shown here is derived from an EMBL/GenBank/DDBJ whole genome shotgun (WGS) entry which is preliminary data.</text>
</comment>
<proteinExistence type="inferred from homology"/>
<evidence type="ECO:0000256" key="3">
    <source>
        <dbReference type="RuleBase" id="RU000363"/>
    </source>
</evidence>
<dbReference type="EMBL" id="BAABIM010000003">
    <property type="protein sequence ID" value="GAA4689835.1"/>
    <property type="molecule type" value="Genomic_DNA"/>
</dbReference>
<dbReference type="SUPFAM" id="SSF51735">
    <property type="entry name" value="NAD(P)-binding Rossmann-fold domains"/>
    <property type="match status" value="1"/>
</dbReference>
<dbReference type="InterPro" id="IPR036291">
    <property type="entry name" value="NAD(P)-bd_dom_sf"/>
</dbReference>
<dbReference type="SMART" id="SM00822">
    <property type="entry name" value="PKS_KR"/>
    <property type="match status" value="1"/>
</dbReference>
<sequence>MLPATTARDHRGPRVRRPDLRSLRGRDVFLTGAASGIGRATARAAGREGARLHLTDLAAEPLSQVAEEIRGAGGTVVLAEAADVSDHDAVAALARRVTELSGPMDLVMNIAGISAWGTVSSLEHDTWRRLVDVNLMGPVHVIEELVPVMVDGGRGGHLVNVSSAAGLIGMPWHAAYSASKFGLRGVSEVLRFDLRRHGIGVSLVCPGGVATPLTETVHIDGIDKAGPRFLKAQARFRSHAVSPERAAEAILEGVRRNRYWVYTSTDIRLAHAAQRLCPPLYVGLMRAFNAGANRVLPEVGAARRSAR</sequence>
<reference evidence="6" key="1">
    <citation type="journal article" date="2019" name="Int. J. Syst. Evol. Microbiol.">
        <title>The Global Catalogue of Microorganisms (GCM) 10K type strain sequencing project: providing services to taxonomists for standard genome sequencing and annotation.</title>
        <authorList>
            <consortium name="The Broad Institute Genomics Platform"/>
            <consortium name="The Broad Institute Genome Sequencing Center for Infectious Disease"/>
            <person name="Wu L."/>
            <person name="Ma J."/>
        </authorList>
    </citation>
    <scope>NUCLEOTIDE SEQUENCE [LARGE SCALE GENOMIC DNA]</scope>
    <source>
        <strain evidence="6">JCM 18127</strain>
    </source>
</reference>
<dbReference type="Proteomes" id="UP001500621">
    <property type="component" value="Unassembled WGS sequence"/>
</dbReference>
<comment type="similarity">
    <text evidence="1 3">Belongs to the short-chain dehydrogenases/reductases (SDR) family.</text>
</comment>
<dbReference type="InterPro" id="IPR057326">
    <property type="entry name" value="KR_dom"/>
</dbReference>
<dbReference type="PRINTS" id="PR00080">
    <property type="entry name" value="SDRFAMILY"/>
</dbReference>
<evidence type="ECO:0000256" key="1">
    <source>
        <dbReference type="ARBA" id="ARBA00006484"/>
    </source>
</evidence>
<feature type="domain" description="Ketoreductase" evidence="4">
    <location>
        <begin position="26"/>
        <end position="212"/>
    </location>
</feature>
<dbReference type="PANTHER" id="PTHR44196">
    <property type="entry name" value="DEHYDROGENASE/REDUCTASE SDR FAMILY MEMBER 7B"/>
    <property type="match status" value="1"/>
</dbReference>
<dbReference type="InterPro" id="IPR002347">
    <property type="entry name" value="SDR_fam"/>
</dbReference>
<name>A0ABP8WIX0_9ACTN</name>
<dbReference type="InterPro" id="IPR020904">
    <property type="entry name" value="Sc_DH/Rdtase_CS"/>
</dbReference>
<evidence type="ECO:0000313" key="5">
    <source>
        <dbReference type="EMBL" id="GAA4689835.1"/>
    </source>
</evidence>
<gene>
    <name evidence="5" type="ORF">GCM10023226_29660</name>
</gene>
<dbReference type="PRINTS" id="PR00081">
    <property type="entry name" value="GDHRDH"/>
</dbReference>
<protein>
    <submittedName>
        <fullName evidence="5">SDR family oxidoreductase</fullName>
    </submittedName>
</protein>
<evidence type="ECO:0000259" key="4">
    <source>
        <dbReference type="SMART" id="SM00822"/>
    </source>
</evidence>
<keyword evidence="2" id="KW-0560">Oxidoreductase</keyword>
<dbReference type="PANTHER" id="PTHR44196:SF1">
    <property type="entry name" value="DEHYDROGENASE_REDUCTASE SDR FAMILY MEMBER 7B"/>
    <property type="match status" value="1"/>
</dbReference>
<accession>A0ABP8WIX0</accession>
<organism evidence="5 6">
    <name type="scientific">Nocardioides nanhaiensis</name>
    <dbReference type="NCBI Taxonomy" id="1476871"/>
    <lineage>
        <taxon>Bacteria</taxon>
        <taxon>Bacillati</taxon>
        <taxon>Actinomycetota</taxon>
        <taxon>Actinomycetes</taxon>
        <taxon>Propionibacteriales</taxon>
        <taxon>Nocardioidaceae</taxon>
        <taxon>Nocardioides</taxon>
    </lineage>
</organism>
<dbReference type="PROSITE" id="PS00061">
    <property type="entry name" value="ADH_SHORT"/>
    <property type="match status" value="1"/>
</dbReference>
<dbReference type="NCBIfam" id="NF005881">
    <property type="entry name" value="PRK07832.1"/>
    <property type="match status" value="1"/>
</dbReference>
<dbReference type="Gene3D" id="3.40.50.720">
    <property type="entry name" value="NAD(P)-binding Rossmann-like Domain"/>
    <property type="match status" value="1"/>
</dbReference>
<keyword evidence="6" id="KW-1185">Reference proteome</keyword>
<dbReference type="RefSeq" id="WP_345267218.1">
    <property type="nucleotide sequence ID" value="NZ_BAABIM010000003.1"/>
</dbReference>